<keyword evidence="2" id="KW-1185">Reference proteome</keyword>
<dbReference type="Proteomes" id="UP000070700">
    <property type="component" value="Unassembled WGS sequence"/>
</dbReference>
<evidence type="ECO:0000313" key="2">
    <source>
        <dbReference type="Proteomes" id="UP000070700"/>
    </source>
</evidence>
<dbReference type="EMBL" id="KQ947430">
    <property type="protein sequence ID" value="KUJ09904.1"/>
    <property type="molecule type" value="Genomic_DNA"/>
</dbReference>
<dbReference type="RefSeq" id="XP_018064259.1">
    <property type="nucleotide sequence ID" value="XM_018215977.1"/>
</dbReference>
<dbReference type="AlphaFoldDB" id="A0A132BDI7"/>
<reference evidence="1 2" key="1">
    <citation type="submission" date="2015-10" db="EMBL/GenBank/DDBJ databases">
        <title>Full genome of DAOMC 229536 Phialocephala scopiformis, a fungal endophyte of spruce producing the potent anti-insectan compound rugulosin.</title>
        <authorList>
            <consortium name="DOE Joint Genome Institute"/>
            <person name="Walker A.K."/>
            <person name="Frasz S.L."/>
            <person name="Seifert K.A."/>
            <person name="Miller J.D."/>
            <person name="Mondo S.J."/>
            <person name="Labutti K."/>
            <person name="Lipzen A."/>
            <person name="Dockter R."/>
            <person name="Kennedy M."/>
            <person name="Grigoriev I.V."/>
            <person name="Spatafora J.W."/>
        </authorList>
    </citation>
    <scope>NUCLEOTIDE SEQUENCE [LARGE SCALE GENOMIC DNA]</scope>
    <source>
        <strain evidence="1 2">CBS 120377</strain>
    </source>
</reference>
<name>A0A132BDI7_MOLSC</name>
<dbReference type="InParanoid" id="A0A132BDI7"/>
<evidence type="ECO:0000313" key="1">
    <source>
        <dbReference type="EMBL" id="KUJ09904.1"/>
    </source>
</evidence>
<protein>
    <submittedName>
        <fullName evidence="1">Uncharacterized protein</fullName>
    </submittedName>
</protein>
<dbReference type="KEGG" id="psco:LY89DRAFT_689806"/>
<sequence>MARVTEAVKASVTMAASYMVEICFFSDLWACYACLVPVSHVALSFTLSSYQSYSDAQVSGWAQ</sequence>
<gene>
    <name evidence="1" type="ORF">LY89DRAFT_689806</name>
</gene>
<dbReference type="GeneID" id="28825703"/>
<organism evidence="1 2">
    <name type="scientific">Mollisia scopiformis</name>
    <name type="common">Conifer needle endophyte fungus</name>
    <name type="synonym">Phialocephala scopiformis</name>
    <dbReference type="NCBI Taxonomy" id="149040"/>
    <lineage>
        <taxon>Eukaryota</taxon>
        <taxon>Fungi</taxon>
        <taxon>Dikarya</taxon>
        <taxon>Ascomycota</taxon>
        <taxon>Pezizomycotina</taxon>
        <taxon>Leotiomycetes</taxon>
        <taxon>Helotiales</taxon>
        <taxon>Mollisiaceae</taxon>
        <taxon>Mollisia</taxon>
    </lineage>
</organism>
<accession>A0A132BDI7</accession>
<proteinExistence type="predicted"/>